<dbReference type="Gene3D" id="3.40.50.1480">
    <property type="entry name" value="Adenosylhomocysteinase-like"/>
    <property type="match status" value="1"/>
</dbReference>
<gene>
    <name evidence="1" type="ORF">A2174_00825</name>
</gene>
<dbReference type="GO" id="GO:0005829">
    <property type="term" value="C:cytosol"/>
    <property type="evidence" value="ECO:0007669"/>
    <property type="project" value="TreeGrafter"/>
</dbReference>
<dbReference type="GO" id="GO:0033353">
    <property type="term" value="P:S-adenosylmethionine cycle"/>
    <property type="evidence" value="ECO:0007669"/>
    <property type="project" value="TreeGrafter"/>
</dbReference>
<dbReference type="AlphaFoldDB" id="A0A1G2FAI2"/>
<proteinExistence type="predicted"/>
<evidence type="ECO:0000313" key="2">
    <source>
        <dbReference type="Proteomes" id="UP000177725"/>
    </source>
</evidence>
<evidence type="ECO:0008006" key="3">
    <source>
        <dbReference type="Google" id="ProtNLM"/>
    </source>
</evidence>
<name>A0A1G2FAI2_9BACT</name>
<sequence>MTYDIKDIKLASKGKKRIFWADIDMPVLAQIREKFEREKPLKGIKMSACLHITAETANLARTLKSGGADLVFCASNPLQLRMTWQPV</sequence>
<accession>A0A1G2FAI2</accession>
<dbReference type="Proteomes" id="UP000177725">
    <property type="component" value="Unassembled WGS sequence"/>
</dbReference>
<dbReference type="SUPFAM" id="SSF52283">
    <property type="entry name" value="Formate/glycerate dehydrogenase catalytic domain-like"/>
    <property type="match status" value="1"/>
</dbReference>
<dbReference type="PANTHER" id="PTHR23420:SF0">
    <property type="entry name" value="ADENOSYLHOMOCYSTEINASE"/>
    <property type="match status" value="1"/>
</dbReference>
<comment type="caution">
    <text evidence="1">The sequence shown here is derived from an EMBL/GenBank/DDBJ whole genome shotgun (WGS) entry which is preliminary data.</text>
</comment>
<protein>
    <recommendedName>
        <fullName evidence="3">Adenosylhomocysteinase</fullName>
    </recommendedName>
</protein>
<dbReference type="GO" id="GO:0004013">
    <property type="term" value="F:adenosylhomocysteinase activity"/>
    <property type="evidence" value="ECO:0007669"/>
    <property type="project" value="TreeGrafter"/>
</dbReference>
<reference evidence="1 2" key="1">
    <citation type="journal article" date="2016" name="Nat. Commun.">
        <title>Thousands of microbial genomes shed light on interconnected biogeochemical processes in an aquifer system.</title>
        <authorList>
            <person name="Anantharaman K."/>
            <person name="Brown C.T."/>
            <person name="Hug L.A."/>
            <person name="Sharon I."/>
            <person name="Castelle C.J."/>
            <person name="Probst A.J."/>
            <person name="Thomas B.C."/>
            <person name="Singh A."/>
            <person name="Wilkins M.J."/>
            <person name="Karaoz U."/>
            <person name="Brodie E.L."/>
            <person name="Williams K.H."/>
            <person name="Hubbard S.S."/>
            <person name="Banfield J.F."/>
        </authorList>
    </citation>
    <scope>NUCLEOTIDE SEQUENCE [LARGE SCALE GENOMIC DNA]</scope>
</reference>
<dbReference type="InterPro" id="IPR000043">
    <property type="entry name" value="Adenosylhomocysteinase-like"/>
</dbReference>
<dbReference type="PANTHER" id="PTHR23420">
    <property type="entry name" value="ADENOSYLHOMOCYSTEINASE"/>
    <property type="match status" value="1"/>
</dbReference>
<dbReference type="InterPro" id="IPR042172">
    <property type="entry name" value="Adenosylhomocyst_ase-like_sf"/>
</dbReference>
<organism evidence="1 2">
    <name type="scientific">Candidatus Portnoybacteria bacterium RBG_13_41_18</name>
    <dbReference type="NCBI Taxonomy" id="1801991"/>
    <lineage>
        <taxon>Bacteria</taxon>
        <taxon>Candidatus Portnoyibacteriota</taxon>
    </lineage>
</organism>
<dbReference type="EMBL" id="MHMV01000018">
    <property type="protein sequence ID" value="OGZ34608.1"/>
    <property type="molecule type" value="Genomic_DNA"/>
</dbReference>
<dbReference type="Pfam" id="PF05221">
    <property type="entry name" value="AdoHcyase"/>
    <property type="match status" value="1"/>
</dbReference>
<evidence type="ECO:0000313" key="1">
    <source>
        <dbReference type="EMBL" id="OGZ34608.1"/>
    </source>
</evidence>